<comment type="caution">
    <text evidence="1">The sequence shown here is derived from an EMBL/GenBank/DDBJ whole genome shotgun (WGS) entry which is preliminary data.</text>
</comment>
<protein>
    <recommendedName>
        <fullName evidence="3">Alpha/beta hydrolase</fullName>
    </recommendedName>
</protein>
<dbReference type="AlphaFoldDB" id="A0A292YH70"/>
<organism evidence="1 2">
    <name type="scientific">Lebetimonas natsushimae</name>
    <dbReference type="NCBI Taxonomy" id="1936991"/>
    <lineage>
        <taxon>Bacteria</taxon>
        <taxon>Pseudomonadati</taxon>
        <taxon>Campylobacterota</taxon>
        <taxon>Epsilonproteobacteria</taxon>
        <taxon>Nautiliales</taxon>
        <taxon>Nautiliaceae</taxon>
        <taxon>Lebetimonas</taxon>
    </lineage>
</organism>
<dbReference type="Proteomes" id="UP000217944">
    <property type="component" value="Unassembled WGS sequence"/>
</dbReference>
<name>A0A292YH70_9BACT</name>
<keyword evidence="2" id="KW-1185">Reference proteome</keyword>
<evidence type="ECO:0000313" key="1">
    <source>
        <dbReference type="EMBL" id="GAX88150.1"/>
    </source>
</evidence>
<sequence length="175" mass="20790">MKYFSGFCLKNDKAFFNDYLEESEFVVAGFSFGAQKALEYVLNTDKRVDKLQLLSPAFFYVNQKFIDVNINAFKKDKLSYIKTFLTKAGISEWKMENGKWKMDLNGIEIDYSCTEEELYEMFTFNWEKIKELKNIKIEVFLGEFDKIISLKKAQNFFKNYASVYYIKKANHFLRS</sequence>
<dbReference type="InterPro" id="IPR029058">
    <property type="entry name" value="AB_hydrolase_fold"/>
</dbReference>
<proteinExistence type="predicted"/>
<evidence type="ECO:0000313" key="2">
    <source>
        <dbReference type="Proteomes" id="UP000217944"/>
    </source>
</evidence>
<reference evidence="1 2" key="1">
    <citation type="journal article" date="2017" name="Syst. Appl. Microbiol.">
        <title>Lebetimonas natsushimae sp. nov., a novel strictly anaerobic, moderately thermophilic chemoautotroph isolated from a deep-sea hydrothermal vent polychaete nest in the Mid-Okinawa Trough.</title>
        <authorList>
            <person name="Nagata R."/>
            <person name="Takaki Y."/>
            <person name="Tame A."/>
            <person name="Nunoura T."/>
            <person name="Muto H."/>
            <person name="Mino S."/>
            <person name="Sawayama S."/>
            <person name="Takai K."/>
            <person name="Nakagawa S."/>
        </authorList>
    </citation>
    <scope>NUCLEOTIDE SEQUENCE [LARGE SCALE GENOMIC DNA]</scope>
    <source>
        <strain evidence="1 2">HS1857</strain>
    </source>
</reference>
<dbReference type="EMBL" id="BDME01000006">
    <property type="protein sequence ID" value="GAX88150.1"/>
    <property type="molecule type" value="Genomic_DNA"/>
</dbReference>
<accession>A0A292YH70</accession>
<dbReference type="Gene3D" id="3.40.50.1820">
    <property type="entry name" value="alpha/beta hydrolase"/>
    <property type="match status" value="1"/>
</dbReference>
<gene>
    <name evidence="1" type="ORF">LNAT_P1445</name>
</gene>
<dbReference type="OrthoDB" id="5343449at2"/>
<dbReference type="RefSeq" id="WP_096259950.1">
    <property type="nucleotide sequence ID" value="NZ_BDME01000006.1"/>
</dbReference>
<evidence type="ECO:0008006" key="3">
    <source>
        <dbReference type="Google" id="ProtNLM"/>
    </source>
</evidence>
<dbReference type="SUPFAM" id="SSF53474">
    <property type="entry name" value="alpha/beta-Hydrolases"/>
    <property type="match status" value="1"/>
</dbReference>
<dbReference type="NCBIfam" id="NF033854">
    <property type="entry name" value="esterase_BioV"/>
    <property type="match status" value="1"/>
</dbReference>